<protein>
    <recommendedName>
        <fullName evidence="5">EGF-like domain-containing protein</fullName>
    </recommendedName>
</protein>
<proteinExistence type="predicted"/>
<reference evidence="6" key="2">
    <citation type="journal article" date="2021" name="Genome Biol. Evol.">
        <title>Developing a high-quality reference genome for a parasitic bivalve with doubly uniparental inheritance (Bivalvia: Unionida).</title>
        <authorList>
            <person name="Smith C.H."/>
        </authorList>
    </citation>
    <scope>NUCLEOTIDE SEQUENCE</scope>
    <source>
        <strain evidence="6">CHS0354</strain>
        <tissue evidence="6">Mantle</tissue>
    </source>
</reference>
<dbReference type="PROSITE" id="PS00022">
    <property type="entry name" value="EGF_1"/>
    <property type="match status" value="1"/>
</dbReference>
<accession>A0AAE0T2N4</accession>
<dbReference type="PROSITE" id="PS01186">
    <property type="entry name" value="EGF_2"/>
    <property type="match status" value="1"/>
</dbReference>
<dbReference type="AlphaFoldDB" id="A0AAE0T2N4"/>
<evidence type="ECO:0000256" key="1">
    <source>
        <dbReference type="ARBA" id="ARBA00022536"/>
    </source>
</evidence>
<evidence type="ECO:0000313" key="6">
    <source>
        <dbReference type="EMBL" id="KAK3602705.1"/>
    </source>
</evidence>
<feature type="domain" description="EGF-like" evidence="5">
    <location>
        <begin position="104"/>
        <end position="143"/>
    </location>
</feature>
<feature type="disulfide bond" evidence="4">
    <location>
        <begin position="133"/>
        <end position="142"/>
    </location>
</feature>
<dbReference type="SUPFAM" id="SSF57196">
    <property type="entry name" value="EGF/Laminin"/>
    <property type="match status" value="1"/>
</dbReference>
<dbReference type="Gene3D" id="2.10.25.10">
    <property type="entry name" value="Laminin"/>
    <property type="match status" value="1"/>
</dbReference>
<feature type="disulfide bond" evidence="4">
    <location>
        <begin position="114"/>
        <end position="131"/>
    </location>
</feature>
<comment type="caution">
    <text evidence="4">Lacks conserved residue(s) required for the propagation of feature annotation.</text>
</comment>
<dbReference type="InterPro" id="IPR051022">
    <property type="entry name" value="Notch_Cell-Fate_Det"/>
</dbReference>
<dbReference type="InterPro" id="IPR000742">
    <property type="entry name" value="EGF"/>
</dbReference>
<name>A0AAE0T2N4_9BIVA</name>
<comment type="caution">
    <text evidence="6">The sequence shown here is derived from an EMBL/GenBank/DDBJ whole genome shotgun (WGS) entry which is preliminary data.</text>
</comment>
<dbReference type="Pfam" id="PF00008">
    <property type="entry name" value="EGF"/>
    <property type="match status" value="1"/>
</dbReference>
<sequence>MIICSVHVTNHDNPSHVIIYYISYFRFKRQISGSTLKDIMDLPKALVPLFHSNQFIFFGKKRQDKTTCINYCICKSNYVGKRCKSKIAAQFVTTTGGLNNTIDSRSPCAQNFICQHGICDRSLQMEGTYQCNCYQGWTGIFCETNIDTTHATNDFSLGTISRTLDPRYNVCSEYPLLRTVSERRCADNMICRYGMCKTTPIKNALIYDCVCDIGARGLLCEYKCCKNCGAHGECMNDANAEGNYTQYCDCHGRYIGEKCDVYFPEPISK</sequence>
<reference evidence="6" key="1">
    <citation type="journal article" date="2021" name="Genome Biol. Evol.">
        <title>A High-Quality Reference Genome for a Parasitic Bivalve with Doubly Uniparental Inheritance (Bivalvia: Unionida).</title>
        <authorList>
            <person name="Smith C.H."/>
        </authorList>
    </citation>
    <scope>NUCLEOTIDE SEQUENCE</scope>
    <source>
        <strain evidence="6">CHS0354</strain>
    </source>
</reference>
<organism evidence="6 7">
    <name type="scientific">Potamilus streckersoni</name>
    <dbReference type="NCBI Taxonomy" id="2493646"/>
    <lineage>
        <taxon>Eukaryota</taxon>
        <taxon>Metazoa</taxon>
        <taxon>Spiralia</taxon>
        <taxon>Lophotrochozoa</taxon>
        <taxon>Mollusca</taxon>
        <taxon>Bivalvia</taxon>
        <taxon>Autobranchia</taxon>
        <taxon>Heteroconchia</taxon>
        <taxon>Palaeoheterodonta</taxon>
        <taxon>Unionida</taxon>
        <taxon>Unionoidea</taxon>
        <taxon>Unionidae</taxon>
        <taxon>Ambleminae</taxon>
        <taxon>Lampsilini</taxon>
        <taxon>Potamilus</taxon>
    </lineage>
</organism>
<evidence type="ECO:0000256" key="2">
    <source>
        <dbReference type="ARBA" id="ARBA00022737"/>
    </source>
</evidence>
<keyword evidence="1 4" id="KW-0245">EGF-like domain</keyword>
<dbReference type="PANTHER" id="PTHR24049">
    <property type="entry name" value="CRUMBS FAMILY MEMBER"/>
    <property type="match status" value="1"/>
</dbReference>
<dbReference type="SMART" id="SM00181">
    <property type="entry name" value="EGF"/>
    <property type="match status" value="2"/>
</dbReference>
<evidence type="ECO:0000313" key="7">
    <source>
        <dbReference type="Proteomes" id="UP001195483"/>
    </source>
</evidence>
<keyword evidence="3 4" id="KW-1015">Disulfide bond</keyword>
<gene>
    <name evidence="6" type="ORF">CHS0354_017147</name>
</gene>
<evidence type="ECO:0000256" key="3">
    <source>
        <dbReference type="ARBA" id="ARBA00023157"/>
    </source>
</evidence>
<keyword evidence="7" id="KW-1185">Reference proteome</keyword>
<evidence type="ECO:0000259" key="5">
    <source>
        <dbReference type="PROSITE" id="PS50026"/>
    </source>
</evidence>
<dbReference type="PROSITE" id="PS50026">
    <property type="entry name" value="EGF_3"/>
    <property type="match status" value="1"/>
</dbReference>
<keyword evidence="2" id="KW-0677">Repeat</keyword>
<reference evidence="6" key="3">
    <citation type="submission" date="2023-05" db="EMBL/GenBank/DDBJ databases">
        <authorList>
            <person name="Smith C.H."/>
        </authorList>
    </citation>
    <scope>NUCLEOTIDE SEQUENCE</scope>
    <source>
        <strain evidence="6">CHS0354</strain>
        <tissue evidence="6">Mantle</tissue>
    </source>
</reference>
<evidence type="ECO:0000256" key="4">
    <source>
        <dbReference type="PROSITE-ProRule" id="PRU00076"/>
    </source>
</evidence>
<dbReference type="EMBL" id="JAEAOA010001055">
    <property type="protein sequence ID" value="KAK3602705.1"/>
    <property type="molecule type" value="Genomic_DNA"/>
</dbReference>
<dbReference type="Proteomes" id="UP001195483">
    <property type="component" value="Unassembled WGS sequence"/>
</dbReference>